<dbReference type="SUPFAM" id="SSF49299">
    <property type="entry name" value="PKD domain"/>
    <property type="match status" value="3"/>
</dbReference>
<feature type="domain" description="PKD" evidence="1">
    <location>
        <begin position="284"/>
        <end position="351"/>
    </location>
</feature>
<evidence type="ECO:0000313" key="3">
    <source>
        <dbReference type="Proteomes" id="UP000474296"/>
    </source>
</evidence>
<dbReference type="Pfam" id="PF18911">
    <property type="entry name" value="PKD_4"/>
    <property type="match status" value="3"/>
</dbReference>
<dbReference type="EMBL" id="JAABOQ010000003">
    <property type="protein sequence ID" value="NER16889.1"/>
    <property type="molecule type" value="Genomic_DNA"/>
</dbReference>
<dbReference type="InterPro" id="IPR000601">
    <property type="entry name" value="PKD_dom"/>
</dbReference>
<comment type="caution">
    <text evidence="2">The sequence shown here is derived from an EMBL/GenBank/DDBJ whole genome shotgun (WGS) entry which is preliminary data.</text>
</comment>
<dbReference type="Pfam" id="PF17963">
    <property type="entry name" value="Big_9"/>
    <property type="match status" value="1"/>
</dbReference>
<accession>A0A6M0CM56</accession>
<evidence type="ECO:0000259" key="1">
    <source>
        <dbReference type="PROSITE" id="PS50093"/>
    </source>
</evidence>
<dbReference type="CDD" id="cd00146">
    <property type="entry name" value="PKD"/>
    <property type="match status" value="2"/>
</dbReference>
<dbReference type="PROSITE" id="PS50093">
    <property type="entry name" value="PKD"/>
    <property type="match status" value="3"/>
</dbReference>
<name>A0A6M0CM56_9FLAO</name>
<dbReference type="InterPro" id="IPR032179">
    <property type="entry name" value="Cry22Aa_Ig-like"/>
</dbReference>
<dbReference type="Gene3D" id="2.60.40.2410">
    <property type="entry name" value="Uncharacterised protein PF12988, DUF3872"/>
    <property type="match status" value="2"/>
</dbReference>
<dbReference type="Proteomes" id="UP000474296">
    <property type="component" value="Unassembled WGS sequence"/>
</dbReference>
<organism evidence="2 3">
    <name type="scientific">Spongiivirga citrea</name>
    <dbReference type="NCBI Taxonomy" id="1481457"/>
    <lineage>
        <taxon>Bacteria</taxon>
        <taxon>Pseudomonadati</taxon>
        <taxon>Bacteroidota</taxon>
        <taxon>Flavobacteriia</taxon>
        <taxon>Flavobacteriales</taxon>
        <taxon>Flavobacteriaceae</taxon>
        <taxon>Spongiivirga</taxon>
    </lineage>
</organism>
<proteinExistence type="predicted"/>
<dbReference type="SMART" id="SM00089">
    <property type="entry name" value="PKD"/>
    <property type="match status" value="3"/>
</dbReference>
<keyword evidence="3" id="KW-1185">Reference proteome</keyword>
<sequence>LDFPSNITHTYTTAERFTAQLIVTDSNGCINTQDIEIDAAQGMPSISLGTLPASIVLCQGDIFNDTVSAEDGNGNIIPVTTTSSPDPFDTNVPNTYTLTYSATGATNVTRTVVVNATPVASFTVDQATITEGSMVNFDASASTASSAITYTWNFGDGSPIQQTTNPTIAHQYSTNTGSPFTAILSIEDANGCTSVTNASQEITVNPATSPFIDLGALPATVTLCQEAIFTDTVSAEDGNGNTIPVTTTSSPDPFDTNLPGTYTLTYSAAGATDMTRTVVVNATPIASFNVDQLTITEGETVNFDASASTASSAITYTWNFGDGSPIQTTTNPTVDHTYSTSAGSPFTATLTIEDTDGCTNTNTASQEIIVNVNGSATVAVNSAKNASYVTENVQITIDIDETNGGNGPYTAGYRNATGSFDLSNGTSINVDTDISIGNNITNWTFIGNAAGNASFEIFVKDASGTEIGTQSFTIAVQDFAASITSPTSNPISEDTGTEVDFAVLISETFGQPGNQYDIIITTDQGTNGTITVGTTSYNGGSANISNIAPGIFNFSYVGNTSIDHVITVDVRPSSFASYSKSDSQTIQYQLPAVPFTFSASSVDNFLFFNNETDINLNISPSAVGGGTYEVRWLPGTLAGGTLFDQNNNPVSANTWTTINSTGLTTWRYETATATGVTAFDLEARNSSGGTVTGNPQNIQINVIDFAITVNPTTTITETAGTQVTNLSVRVDPTNTSFISTYNLVINSDQIDGIFNAGDTQINTTVNGGASFNFNYTGTSINLHNLSVSATPAGQTVPTRTNTFNIDYVVTNQPPVPVDDSFDTSENTIVTGNLFADNGPGTAVDGDPDADSFVVHSVNGSTAAVNVEVGVVGGGLVTINDNGAFSFDPNANFGNLNAGETDIATITYELRDSNGNVSITEGIISVTITGIDPTITLNGLNEIVVLEGTSFSDPGVTTNDGSGNTIPFNVDQGGYNINTPGVYTFTYSLVSNPSINVTRTVIVNDIPAAEISPSADSAGGPAPFTTAFASYPSSDVVGGIVLYTWKGFEDGSEVTATTAGTQSYTFSIPGVYTVELEVEDLYGETSTDTFTVTVTSASTVTFSDDNTINTTDSLASGTITISGAPSAFRVSAFGGSGGSTVTFTIDGTPYVVSVNSGVSDSVDTPTFPPGMYSYSLVGAFMGTSGNSGSVVAIQ</sequence>
<dbReference type="InterPro" id="IPR038707">
    <property type="entry name" value="TraQ_sf"/>
</dbReference>
<dbReference type="Pfam" id="PF16403">
    <property type="entry name" value="Bact_surface_Ig-like"/>
    <property type="match status" value="1"/>
</dbReference>
<feature type="domain" description="PKD" evidence="1">
    <location>
        <begin position="1047"/>
        <end position="1098"/>
    </location>
</feature>
<reference evidence="2 3" key="1">
    <citation type="submission" date="2020-01" db="EMBL/GenBank/DDBJ databases">
        <title>Spongiivirga citrea KCTC 32990T.</title>
        <authorList>
            <person name="Wang G."/>
        </authorList>
    </citation>
    <scope>NUCLEOTIDE SEQUENCE [LARGE SCALE GENOMIC DNA]</scope>
    <source>
        <strain evidence="2 3">KCTC 32990</strain>
    </source>
</reference>
<dbReference type="InterPro" id="IPR022409">
    <property type="entry name" value="PKD/Chitinase_dom"/>
</dbReference>
<dbReference type="InterPro" id="IPR035986">
    <property type="entry name" value="PKD_dom_sf"/>
</dbReference>
<dbReference type="RefSeq" id="WP_164030582.1">
    <property type="nucleotide sequence ID" value="NZ_JAABOQ010000003.1"/>
</dbReference>
<dbReference type="InterPro" id="IPR013783">
    <property type="entry name" value="Ig-like_fold"/>
</dbReference>
<feature type="domain" description="PKD" evidence="1">
    <location>
        <begin position="118"/>
        <end position="174"/>
    </location>
</feature>
<dbReference type="Gene3D" id="2.60.40.10">
    <property type="entry name" value="Immunoglobulins"/>
    <property type="match status" value="7"/>
</dbReference>
<feature type="non-terminal residue" evidence="2">
    <location>
        <position position="1"/>
    </location>
</feature>
<dbReference type="AlphaFoldDB" id="A0A6M0CM56"/>
<protein>
    <submittedName>
        <fullName evidence="2">PKD domain-containing protein</fullName>
    </submittedName>
</protein>
<gene>
    <name evidence="2" type="ORF">GWK10_06685</name>
</gene>
<evidence type="ECO:0000313" key="2">
    <source>
        <dbReference type="EMBL" id="NER16889.1"/>
    </source>
</evidence>